<evidence type="ECO:0000313" key="6">
    <source>
        <dbReference type="Proteomes" id="UP001440612"/>
    </source>
</evidence>
<feature type="transmembrane region" description="Helical" evidence="4">
    <location>
        <begin position="273"/>
        <end position="292"/>
    </location>
</feature>
<evidence type="ECO:0000256" key="3">
    <source>
        <dbReference type="ARBA" id="ARBA00023136"/>
    </source>
</evidence>
<feature type="transmembrane region" description="Helical" evidence="4">
    <location>
        <begin position="425"/>
        <end position="446"/>
    </location>
</feature>
<keyword evidence="2 4" id="KW-1133">Transmembrane helix</keyword>
<feature type="transmembrane region" description="Helical" evidence="4">
    <location>
        <begin position="219"/>
        <end position="241"/>
    </location>
</feature>
<evidence type="ECO:0000313" key="5">
    <source>
        <dbReference type="EMBL" id="WZC47284.2"/>
    </source>
</evidence>
<dbReference type="Pfam" id="PF07690">
    <property type="entry name" value="MFS_1"/>
    <property type="match status" value="1"/>
</dbReference>
<evidence type="ECO:0000256" key="2">
    <source>
        <dbReference type="ARBA" id="ARBA00022989"/>
    </source>
</evidence>
<feature type="transmembrane region" description="Helical" evidence="4">
    <location>
        <begin position="398"/>
        <end position="419"/>
    </location>
</feature>
<feature type="transmembrane region" description="Helical" evidence="4">
    <location>
        <begin position="304"/>
        <end position="325"/>
    </location>
</feature>
<keyword evidence="1 4" id="KW-0812">Transmembrane</keyword>
<evidence type="ECO:0000256" key="4">
    <source>
        <dbReference type="SAM" id="Phobius"/>
    </source>
</evidence>
<dbReference type="InterPro" id="IPR036259">
    <property type="entry name" value="MFS_trans_sf"/>
</dbReference>
<feature type="transmembrane region" description="Helical" evidence="4">
    <location>
        <begin position="359"/>
        <end position="378"/>
    </location>
</feature>
<dbReference type="PANTHER" id="PTHR23526">
    <property type="entry name" value="INTEGRAL MEMBRANE TRANSPORT PROTEIN-RELATED"/>
    <property type="match status" value="1"/>
</dbReference>
<feature type="transmembrane region" description="Helical" evidence="4">
    <location>
        <begin position="122"/>
        <end position="143"/>
    </location>
</feature>
<dbReference type="EMBL" id="CP150951">
    <property type="protein sequence ID" value="WZC47284.2"/>
    <property type="molecule type" value="Genomic_DNA"/>
</dbReference>
<name>A0ABZ2UYP3_9RHOB</name>
<dbReference type="PANTHER" id="PTHR23526:SF2">
    <property type="entry name" value="MAJOR FACILITATOR SUPERFAMILY (MFS) PROFILE DOMAIN-CONTAINING PROTEIN"/>
    <property type="match status" value="1"/>
</dbReference>
<dbReference type="InterPro" id="IPR011701">
    <property type="entry name" value="MFS"/>
</dbReference>
<dbReference type="Gene3D" id="1.20.1250.20">
    <property type="entry name" value="MFS general substrate transporter like domains"/>
    <property type="match status" value="2"/>
</dbReference>
<sequence>MLCQQEQTISVPKNFLEHFPAPSVASVTVQSLEAAMANSLSKAALKASGPADRNKARHVISLSLSKTADELINPKLILTWLITALGAPAYLSGAVVPIREAGALLPQPLIARFVQRYQLRKMFWALGALLQGAAAFAIAMIALRVDGTLAGWLILLSLLLFVAGRSLASTTYKDALARTVEEGERGHITGWAGTVAAVAGLAFGASMALGVWGQVSVPVVAAAIGVSAVMFACASCVFIGLNEDASENKSEQIKSIVSFIKPLREDKDFRRYVLARAFLTATALAPPFIVLASAQSESNSLTTLGPLVIASGLAAIVSSAAWGYLSDTASRLSLAIGGGIATIAYAIAAFLILLEDGSLATLAAASILFVAQVGYQGVRSGRSIYLTDMANDRDRLQYTALSNILIGTVLAAGLGLAGVAEVFGAAFALAVCAAMSAVGVFFAFTLQELSK</sequence>
<dbReference type="InterPro" id="IPR052528">
    <property type="entry name" value="Sugar_transport-like"/>
</dbReference>
<feature type="transmembrane region" description="Helical" evidence="4">
    <location>
        <begin position="332"/>
        <end position="353"/>
    </location>
</feature>
<protein>
    <submittedName>
        <fullName evidence="5">MFS transporter</fullName>
    </submittedName>
</protein>
<dbReference type="SUPFAM" id="SSF103473">
    <property type="entry name" value="MFS general substrate transporter"/>
    <property type="match status" value="1"/>
</dbReference>
<accession>A0ABZ2UYP3</accession>
<keyword evidence="6" id="KW-1185">Reference proteome</keyword>
<evidence type="ECO:0000256" key="1">
    <source>
        <dbReference type="ARBA" id="ARBA00022692"/>
    </source>
</evidence>
<dbReference type="Proteomes" id="UP001440612">
    <property type="component" value="Chromosome"/>
</dbReference>
<proteinExistence type="predicted"/>
<feature type="transmembrane region" description="Helical" evidence="4">
    <location>
        <begin position="188"/>
        <end position="213"/>
    </location>
</feature>
<feature type="transmembrane region" description="Helical" evidence="4">
    <location>
        <begin position="149"/>
        <end position="168"/>
    </location>
</feature>
<reference evidence="6" key="1">
    <citation type="submission" date="2024-04" db="EMBL/GenBank/DDBJ databases">
        <title>Phylogenomic analyses of a clade within the roseobacter group suggest taxonomic reassignments of species of the genera Aestuariivita, Citreicella, Loktanella, Nautella, Pelagibaca, Ruegeria, Thalassobius, Thiobacimonas and Tropicibacter, and the proposal o.</title>
        <authorList>
            <person name="Jeon C.O."/>
        </authorList>
    </citation>
    <scope>NUCLEOTIDE SEQUENCE [LARGE SCALE GENOMIC DNA]</scope>
    <source>
        <strain evidence="6">BS5-3</strain>
    </source>
</reference>
<gene>
    <name evidence="5" type="ORF">AABB29_10030</name>
</gene>
<keyword evidence="3 4" id="KW-0472">Membrane</keyword>
<organism evidence="5 6">
    <name type="scientific">Yoonia phaeophyticola</name>
    <dbReference type="NCBI Taxonomy" id="3137369"/>
    <lineage>
        <taxon>Bacteria</taxon>
        <taxon>Pseudomonadati</taxon>
        <taxon>Pseudomonadota</taxon>
        <taxon>Alphaproteobacteria</taxon>
        <taxon>Rhodobacterales</taxon>
        <taxon>Paracoccaceae</taxon>
        <taxon>Yoonia</taxon>
    </lineage>
</organism>
<dbReference type="RefSeq" id="WP_373636687.1">
    <property type="nucleotide sequence ID" value="NZ_CP150951.2"/>
</dbReference>